<sequence>MIYIYNDFGGTHTTALAAAYHLKQIPSDRKLTTEEILQVPYFNQLNASDMGVIFFHGTDEDGNSVYTVGRGASKHLLPAMKNISTLLQEKYGGDEKIIFSNTSPTVPFTMTVGGLLSRWLHLDFLGVPLLVIGARQCCQNVLRLVAYTKKEARTSQKKIIVLNNDSFKP</sequence>
<reference evidence="1 2" key="1">
    <citation type="submission" date="2022-05" db="EMBL/GenBank/DDBJ databases">
        <title>Sporolactobacillus sp nov CPB3-1, isolated from tree bark (Mangifera indica L.).</title>
        <authorList>
            <person name="Phuengjayaem S."/>
            <person name="Tanasupawat S."/>
        </authorList>
    </citation>
    <scope>NUCLEOTIDE SEQUENCE [LARGE SCALE GENOMIC DNA]</scope>
    <source>
        <strain evidence="1 2">CPB3-1</strain>
    </source>
</reference>
<dbReference type="EMBL" id="JAMAST010000021">
    <property type="protein sequence ID" value="MCL1632744.1"/>
    <property type="molecule type" value="Genomic_DNA"/>
</dbReference>
<protein>
    <submittedName>
        <fullName evidence="1">DUF3189 family protein</fullName>
    </submittedName>
</protein>
<accession>A0ABT0MCZ1</accession>
<dbReference type="InterPro" id="IPR021525">
    <property type="entry name" value="DUF3189"/>
</dbReference>
<evidence type="ECO:0000313" key="2">
    <source>
        <dbReference type="Proteomes" id="UP001203004"/>
    </source>
</evidence>
<dbReference type="RefSeq" id="WP_249102887.1">
    <property type="nucleotide sequence ID" value="NZ_JAMAST010000021.1"/>
</dbReference>
<name>A0ABT0MCZ1_9BACL</name>
<gene>
    <name evidence="1" type="ORF">M3N64_12520</name>
</gene>
<evidence type="ECO:0000313" key="1">
    <source>
        <dbReference type="EMBL" id="MCL1632744.1"/>
    </source>
</evidence>
<comment type="caution">
    <text evidence="1">The sequence shown here is derived from an EMBL/GenBank/DDBJ whole genome shotgun (WGS) entry which is preliminary data.</text>
</comment>
<dbReference type="Proteomes" id="UP001203004">
    <property type="component" value="Unassembled WGS sequence"/>
</dbReference>
<proteinExistence type="predicted"/>
<dbReference type="Pfam" id="PF11385">
    <property type="entry name" value="DUF3189"/>
    <property type="match status" value="1"/>
</dbReference>
<keyword evidence="2" id="KW-1185">Reference proteome</keyword>
<organism evidence="1 2">
    <name type="scientific">Sporolactobacillus mangiferae</name>
    <dbReference type="NCBI Taxonomy" id="2940498"/>
    <lineage>
        <taxon>Bacteria</taxon>
        <taxon>Bacillati</taxon>
        <taxon>Bacillota</taxon>
        <taxon>Bacilli</taxon>
        <taxon>Bacillales</taxon>
        <taxon>Sporolactobacillaceae</taxon>
        <taxon>Sporolactobacillus</taxon>
    </lineage>
</organism>